<dbReference type="EMBL" id="LFZN01000300">
    <property type="protein sequence ID" value="KXS94316.1"/>
    <property type="molecule type" value="Genomic_DNA"/>
</dbReference>
<evidence type="ECO:0000313" key="2">
    <source>
        <dbReference type="EMBL" id="KXS94316.1"/>
    </source>
</evidence>
<organism evidence="2 3">
    <name type="scientific">Pseudocercospora eumusae</name>
    <dbReference type="NCBI Taxonomy" id="321146"/>
    <lineage>
        <taxon>Eukaryota</taxon>
        <taxon>Fungi</taxon>
        <taxon>Dikarya</taxon>
        <taxon>Ascomycota</taxon>
        <taxon>Pezizomycotina</taxon>
        <taxon>Dothideomycetes</taxon>
        <taxon>Dothideomycetidae</taxon>
        <taxon>Mycosphaerellales</taxon>
        <taxon>Mycosphaerellaceae</taxon>
        <taxon>Pseudocercospora</taxon>
    </lineage>
</organism>
<evidence type="ECO:0008006" key="4">
    <source>
        <dbReference type="Google" id="ProtNLM"/>
    </source>
</evidence>
<proteinExistence type="predicted"/>
<evidence type="ECO:0000313" key="3">
    <source>
        <dbReference type="Proteomes" id="UP000070133"/>
    </source>
</evidence>
<feature type="compositionally biased region" description="Polar residues" evidence="1">
    <location>
        <begin position="7"/>
        <end position="16"/>
    </location>
</feature>
<feature type="region of interest" description="Disordered" evidence="1">
    <location>
        <begin position="1"/>
        <end position="36"/>
    </location>
</feature>
<gene>
    <name evidence="2" type="ORF">AC578_10811</name>
</gene>
<dbReference type="AlphaFoldDB" id="A0A139GVW3"/>
<name>A0A139GVW3_9PEZI</name>
<evidence type="ECO:0000256" key="1">
    <source>
        <dbReference type="SAM" id="MobiDB-lite"/>
    </source>
</evidence>
<comment type="caution">
    <text evidence="2">The sequence shown here is derived from an EMBL/GenBank/DDBJ whole genome shotgun (WGS) entry which is preliminary data.</text>
</comment>
<protein>
    <recommendedName>
        <fullName evidence="4">SprT-like domain-containing protein</fullName>
    </recommendedName>
</protein>
<keyword evidence="3" id="KW-1185">Reference proteome</keyword>
<accession>A0A139GVW3</accession>
<reference evidence="2 3" key="1">
    <citation type="submission" date="2015-07" db="EMBL/GenBank/DDBJ databases">
        <title>Comparative genomics of the Sigatoka disease complex on banana suggests a link between parallel evolutionary changes in Pseudocercospora fijiensis and Pseudocercospora eumusae and increased virulence on the banana host.</title>
        <authorList>
            <person name="Chang T.-C."/>
            <person name="Salvucci A."/>
            <person name="Crous P.W."/>
            <person name="Stergiopoulos I."/>
        </authorList>
    </citation>
    <scope>NUCLEOTIDE SEQUENCE [LARGE SCALE GENOMIC DNA]</scope>
    <source>
        <strain evidence="2 3">CBS 114824</strain>
    </source>
</reference>
<dbReference type="Proteomes" id="UP000070133">
    <property type="component" value="Unassembled WGS sequence"/>
</dbReference>
<dbReference type="OrthoDB" id="3884299at2759"/>
<feature type="compositionally biased region" description="Basic and acidic residues" evidence="1">
    <location>
        <begin position="20"/>
        <end position="31"/>
    </location>
</feature>
<feature type="region of interest" description="Disordered" evidence="1">
    <location>
        <begin position="333"/>
        <end position="355"/>
    </location>
</feature>
<sequence length="355" mass="40414">MDKMSEASGSKVTSDTSENESSKAESTESKPRGKQVILPMDHIPIPNLSNEIDPLFRRFASRFKHASDPVHLAFRLASHLVPAAFPVFHSLIPNPDLFEKNGSTKGTPHNKTPIFPEPLTKLNKPQKQLVRDFLDTFLGNMSWGLTQEKELAGIASAQGLKEDRGKVPFRCEVLLGAARFATIREAHAAKDLPLFIWECALLARAMIHELAHCVVLASEYVREDFSKGQHKGRYGKRSGVRGLCLLEHWPDLDTITRYDLMRSDCKLREGCVLPNEKRAWRLRFEGIALLFQNRFWRVYHQRLEASGGEYPNHMLNFNIGNVITRPIPSREEREEWMRAEKEKEGNDGSEEDSRA</sequence>